<accession>A0A177NJB6</accession>
<dbReference type="InterPro" id="IPR018225">
    <property type="entry name" value="Transaldolase_AS"/>
</dbReference>
<dbReference type="GO" id="GO:0097023">
    <property type="term" value="F:fructose 6-phosphate aldolase activity"/>
    <property type="evidence" value="ECO:0007669"/>
    <property type="project" value="RHEA"/>
</dbReference>
<dbReference type="PROSITE" id="PS01054">
    <property type="entry name" value="TRANSALDOLASE_1"/>
    <property type="match status" value="1"/>
</dbReference>
<evidence type="ECO:0000256" key="3">
    <source>
        <dbReference type="ARBA" id="ARBA00022490"/>
    </source>
</evidence>
<evidence type="ECO:0000313" key="7">
    <source>
        <dbReference type="Proteomes" id="UP000077857"/>
    </source>
</evidence>
<dbReference type="AlphaFoldDB" id="A0A177NJB6"/>
<dbReference type="PANTHER" id="PTHR10683">
    <property type="entry name" value="TRANSALDOLASE"/>
    <property type="match status" value="1"/>
</dbReference>
<evidence type="ECO:0000256" key="1">
    <source>
        <dbReference type="ARBA" id="ARBA00004496"/>
    </source>
</evidence>
<comment type="catalytic activity">
    <reaction evidence="5">
        <text>beta-D-fructose 6-phosphate = dihydroxyacetone + D-glyceraldehyde 3-phosphate</text>
        <dbReference type="Rhea" id="RHEA:28002"/>
        <dbReference type="ChEBI" id="CHEBI:16016"/>
        <dbReference type="ChEBI" id="CHEBI:57634"/>
        <dbReference type="ChEBI" id="CHEBI:59776"/>
    </reaction>
</comment>
<dbReference type="PANTHER" id="PTHR10683:SF40">
    <property type="entry name" value="FRUCTOSE-6-PHOSPHATE ALDOLASE 1-RELATED"/>
    <property type="match status" value="1"/>
</dbReference>
<comment type="caution">
    <text evidence="6">The sequence shown here is derived from an EMBL/GenBank/DDBJ whole genome shotgun (WGS) entry which is preliminary data.</text>
</comment>
<reference evidence="6 7" key="1">
    <citation type="submission" date="2016-03" db="EMBL/GenBank/DDBJ databases">
        <authorList>
            <person name="Ploux O."/>
        </authorList>
    </citation>
    <scope>NUCLEOTIDE SEQUENCE [LARGE SCALE GENOMIC DNA]</scope>
    <source>
        <strain evidence="6 7">R-45378</strain>
    </source>
</reference>
<keyword evidence="4" id="KW-0704">Schiff base</keyword>
<dbReference type="GO" id="GO:0005975">
    <property type="term" value="P:carbohydrate metabolic process"/>
    <property type="evidence" value="ECO:0007669"/>
    <property type="project" value="InterPro"/>
</dbReference>
<evidence type="ECO:0000256" key="2">
    <source>
        <dbReference type="ARBA" id="ARBA00005763"/>
    </source>
</evidence>
<dbReference type="Proteomes" id="UP000077857">
    <property type="component" value="Unassembled WGS sequence"/>
</dbReference>
<gene>
    <name evidence="6" type="ORF">A1507_10420</name>
</gene>
<sequence>MYELYLDSADVPEIRALAAILPLAGITTNPTIMAAGGLGLKALLPTVSDILGPACRLHVQVLSNTTDQIVAEAERLHALPYDIVVKIPAHAAGLAAIKRLKQLDIPVLATAIYNVQQGILAAMNGADYLAPYLNRIDNLGCDGIGVVADLQQFVERYQLPAKLLVASFKNVRQVLEVLKLGVHSATLPPDIARQMLQVPATDAAVDKFEQDWRAAFAEKLPFET</sequence>
<dbReference type="EMBL" id="LUUJ01000066">
    <property type="protein sequence ID" value="OAI17654.1"/>
    <property type="molecule type" value="Genomic_DNA"/>
</dbReference>
<dbReference type="InterPro" id="IPR033919">
    <property type="entry name" value="TSA/FSA_arc/bac"/>
</dbReference>
<dbReference type="OrthoDB" id="9807051at2"/>
<evidence type="ECO:0000256" key="5">
    <source>
        <dbReference type="ARBA" id="ARBA00048809"/>
    </source>
</evidence>
<evidence type="ECO:0000256" key="4">
    <source>
        <dbReference type="ARBA" id="ARBA00023270"/>
    </source>
</evidence>
<name>A0A177NJB6_9GAMM</name>
<proteinExistence type="inferred from homology"/>
<dbReference type="InterPro" id="IPR013785">
    <property type="entry name" value="Aldolase_TIM"/>
</dbReference>
<keyword evidence="3" id="KW-0963">Cytoplasm</keyword>
<organism evidence="6 7">
    <name type="scientific">Methylomonas koyamae</name>
    <dbReference type="NCBI Taxonomy" id="702114"/>
    <lineage>
        <taxon>Bacteria</taxon>
        <taxon>Pseudomonadati</taxon>
        <taxon>Pseudomonadota</taxon>
        <taxon>Gammaproteobacteria</taxon>
        <taxon>Methylococcales</taxon>
        <taxon>Methylococcaceae</taxon>
        <taxon>Methylomonas</taxon>
    </lineage>
</organism>
<dbReference type="Gene3D" id="3.20.20.70">
    <property type="entry name" value="Aldolase class I"/>
    <property type="match status" value="1"/>
</dbReference>
<comment type="similarity">
    <text evidence="2">Belongs to the transaldolase family. Type 3A subfamily.</text>
</comment>
<dbReference type="GO" id="GO:0005737">
    <property type="term" value="C:cytoplasm"/>
    <property type="evidence" value="ECO:0007669"/>
    <property type="project" value="UniProtKB-SubCell"/>
</dbReference>
<protein>
    <submittedName>
        <fullName evidence="6">Fructose-6-phosphate aldolase</fullName>
    </submittedName>
</protein>
<comment type="subcellular location">
    <subcellularLocation>
        <location evidence="1">Cytoplasm</location>
    </subcellularLocation>
</comment>
<dbReference type="FunFam" id="3.20.20.70:FF:000018">
    <property type="entry name" value="Probable transaldolase"/>
    <property type="match status" value="1"/>
</dbReference>
<dbReference type="RefSeq" id="WP_064040176.1">
    <property type="nucleotide sequence ID" value="NZ_LUUJ01000066.1"/>
</dbReference>
<dbReference type="GO" id="GO:0042182">
    <property type="term" value="P:ketone catabolic process"/>
    <property type="evidence" value="ECO:0007669"/>
    <property type="project" value="UniProtKB-ARBA"/>
</dbReference>
<evidence type="ECO:0000313" key="6">
    <source>
        <dbReference type="EMBL" id="OAI17654.1"/>
    </source>
</evidence>
<dbReference type="Pfam" id="PF00923">
    <property type="entry name" value="TAL_FSA"/>
    <property type="match status" value="1"/>
</dbReference>
<dbReference type="CDD" id="cd00956">
    <property type="entry name" value="Transaldolase_FSA"/>
    <property type="match status" value="1"/>
</dbReference>
<dbReference type="SUPFAM" id="SSF51569">
    <property type="entry name" value="Aldolase"/>
    <property type="match status" value="1"/>
</dbReference>
<dbReference type="InterPro" id="IPR001585">
    <property type="entry name" value="TAL/FSA"/>
</dbReference>